<evidence type="ECO:0000313" key="1">
    <source>
        <dbReference type="EMBL" id="NVN41762.1"/>
    </source>
</evidence>
<dbReference type="SUPFAM" id="SSF56112">
    <property type="entry name" value="Protein kinase-like (PK-like)"/>
    <property type="match status" value="1"/>
</dbReference>
<comment type="caution">
    <text evidence="1">The sequence shown here is derived from an EMBL/GenBank/DDBJ whole genome shotgun (WGS) entry which is preliminary data.</text>
</comment>
<protein>
    <submittedName>
        <fullName evidence="1">APH(6) family putative aminoglycoside O-phosphotransferase</fullName>
    </submittedName>
</protein>
<proteinExistence type="predicted"/>
<dbReference type="InterPro" id="IPR011009">
    <property type="entry name" value="Kinase-like_dom_sf"/>
</dbReference>
<accession>A0A850PIY2</accession>
<dbReference type="EMBL" id="JABXXR010000179">
    <property type="protein sequence ID" value="NVN41762.1"/>
    <property type="molecule type" value="Genomic_DNA"/>
</dbReference>
<reference evidence="1 2" key="1">
    <citation type="submission" date="2020-06" db="EMBL/GenBank/DDBJ databases">
        <title>Description of novel acetic acid bacteria.</title>
        <authorList>
            <person name="Sombolestani A."/>
        </authorList>
    </citation>
    <scope>NUCLEOTIDE SEQUENCE [LARGE SCALE GENOMIC DNA]</scope>
    <source>
        <strain evidence="1 2">LMG 27010</strain>
    </source>
</reference>
<dbReference type="RefSeq" id="WP_176614633.1">
    <property type="nucleotide sequence ID" value="NZ_JAGYFJ010000002.1"/>
</dbReference>
<dbReference type="GO" id="GO:0016773">
    <property type="term" value="F:phosphotransferase activity, alcohol group as acceptor"/>
    <property type="evidence" value="ECO:0007669"/>
    <property type="project" value="InterPro"/>
</dbReference>
<keyword evidence="1" id="KW-0808">Transferase</keyword>
<dbReference type="InterPro" id="IPR006748">
    <property type="entry name" value="NH2Glyco/OHUrea_AB-resist_kin"/>
</dbReference>
<evidence type="ECO:0000313" key="2">
    <source>
        <dbReference type="Proteomes" id="UP000585665"/>
    </source>
</evidence>
<dbReference type="GO" id="GO:0019748">
    <property type="term" value="P:secondary metabolic process"/>
    <property type="evidence" value="ECO:0007669"/>
    <property type="project" value="InterPro"/>
</dbReference>
<keyword evidence="2" id="KW-1185">Reference proteome</keyword>
<gene>
    <name evidence="1" type="ORF">HUK82_14505</name>
</gene>
<organism evidence="1 2">
    <name type="scientific">Ameyamaea chiangmaiensis</name>
    <dbReference type="NCBI Taxonomy" id="442969"/>
    <lineage>
        <taxon>Bacteria</taxon>
        <taxon>Pseudomonadati</taxon>
        <taxon>Pseudomonadota</taxon>
        <taxon>Alphaproteobacteria</taxon>
        <taxon>Acetobacterales</taxon>
        <taxon>Acetobacteraceae</taxon>
        <taxon>Ameyamaea</taxon>
    </lineage>
</organism>
<dbReference type="AlphaFoldDB" id="A0A850PIY2"/>
<dbReference type="Proteomes" id="UP000585665">
    <property type="component" value="Unassembled WGS sequence"/>
</dbReference>
<dbReference type="Pfam" id="PF04655">
    <property type="entry name" value="APH_6_hur"/>
    <property type="match status" value="1"/>
</dbReference>
<name>A0A850PIY2_9PROT</name>
<sequence length="279" mass="30011">MKNVHGLGCRLRHWLSAWGLVADGASVETPRGLLLPVIVEAEQRCAMLKVSADASERAGMRLLRAWAGRGAVRVFRQEDDALLMARGSASLLDEPCDDRACAVLCDVIGRLHDHSVDPRGYVPLAVWFQALLEAPETSGAVIMAGRHVAFELLAASSPSGVLHGDLHHGNVLWFGPTSGWSAIDPKGLVGPLAFDYVPMFLNPDLADPGRSTARDAASLDRRLALVEARAGRSRDELLRWVLAYACLSALWSRADGQGDGVALSVADLAARRLGLVRTR</sequence>